<sequence>MDNGVTMAAVARSSFFVSGGTLPLETPSYVVRACDDALFESLSEGRFCYVLNSRQMGKSSLSVRTMERLEGVGIRSIFIDLTKIGGRNVTPEQWYAGLLGEVGRALGLRQQMFDHWKDHDHLGPMQRFFGALREVALDAQPGNLVIFIDEIDATRGLSFSADEFFAGIRECYNRRVHDPGYSRLTFCLVGVAVPSDLIRDPRTTPFNIGDRIVLADFSLDEANAFAQGLGPDGQQLIKRVHHWTSGHPFLTQSLCVALSSRNGEASEELVDKLASEMFFAAKARETNINLADVGNRVLNGAPLDADVNLFRADALHCYEKVLAGKEPVADDDTNECTSVLKLAGLLRVDGGHLKVRNRIYERVFDRAWITENMPEQEVRRQKKAYLKGVLRTAGIAAAVILGVGGLAFSNYRLAKERAIALAEAKSENARANYELYVSKMGLIAGAWEHNNVDLVQDVLAETAASPARSWEWDYWDRLANNYLYQSDEELAIWPRFSPDGKQLASRFDDHITIADARTGRVIRKLSNVRRGVGICRWTHDGRLLDLVSGEDLQLLDPIAGKVIRTLIPKCDGFVVSNDAPLVQGGSGGGHGNNSQQMIVDLNGTRTLLGLPVLNAAFAPGGQRILLIGGSQNRPERQAILMEWPSKRILQQAPLSPGVRSASVSFDGRFAVVGDVDGTVTLMELQTLKRLWSKPIHHGFVRTVDFSADGKWLVSGGGDNVGHILDAKTGVILRTYRGCTDITISSKGDRVLCTYSRYRGYDPRAPDDQPVLSLSGAPIRGVVPRQDGTFLVQGLFGKKWFLDSDLKTVRPAPDGKGAAGDPNMILIANGSGSALYDLTTGKTVLELDSAYDVTFFTASADHRIVVVVDGARKMGAVYELTSRKRIASILAAGDDTTGQISPDGSILAVGKLDSTVTILNALTFTFMQTLRGHRLPVVAFRFSNDSRRLITCAQDDTARVWDLATGQSVLLKGHSETVNAAAFTPDGSRVATGSLDHSVRIWDSRTGRELARLEGHNAEVTSVAFDNQGKNLLSTSIDGTIRVWQTGKEK</sequence>
<dbReference type="PROSITE" id="PS00678">
    <property type="entry name" value="WD_REPEATS_1"/>
    <property type="match status" value="2"/>
</dbReference>
<dbReference type="PANTHER" id="PTHR22847:SF637">
    <property type="entry name" value="WD REPEAT DOMAIN 5B"/>
    <property type="match status" value="1"/>
</dbReference>
<feature type="repeat" description="WD" evidence="3">
    <location>
        <begin position="929"/>
        <end position="970"/>
    </location>
</feature>
<dbReference type="SUPFAM" id="SSF50998">
    <property type="entry name" value="Quinoprotein alcohol dehydrogenase-like"/>
    <property type="match status" value="1"/>
</dbReference>
<dbReference type="PANTHER" id="PTHR22847">
    <property type="entry name" value="WD40 REPEAT PROTEIN"/>
    <property type="match status" value="1"/>
</dbReference>
<feature type="repeat" description="WD" evidence="3">
    <location>
        <begin position="970"/>
        <end position="1011"/>
    </location>
</feature>
<feature type="repeat" description="WD" evidence="3">
    <location>
        <begin position="1012"/>
        <end position="1049"/>
    </location>
</feature>
<keyword evidence="4" id="KW-0812">Transmembrane</keyword>
<keyword evidence="4" id="KW-0472">Membrane</keyword>
<evidence type="ECO:0000256" key="2">
    <source>
        <dbReference type="ARBA" id="ARBA00022737"/>
    </source>
</evidence>
<dbReference type="InterPro" id="IPR011044">
    <property type="entry name" value="Quino_amine_DH_bsu"/>
</dbReference>
<accession>A0A931LTK5</accession>
<keyword evidence="4" id="KW-1133">Transmembrane helix</keyword>
<dbReference type="PRINTS" id="PR00320">
    <property type="entry name" value="GPROTEINBRPT"/>
</dbReference>
<comment type="caution">
    <text evidence="5">The sequence shown here is derived from an EMBL/GenBank/DDBJ whole genome shotgun (WGS) entry which is preliminary data.</text>
</comment>
<keyword evidence="2" id="KW-0677">Repeat</keyword>
<evidence type="ECO:0000256" key="4">
    <source>
        <dbReference type="SAM" id="Phobius"/>
    </source>
</evidence>
<dbReference type="PROSITE" id="PS50294">
    <property type="entry name" value="WD_REPEATS_REGION"/>
    <property type="match status" value="3"/>
</dbReference>
<protein>
    <submittedName>
        <fullName evidence="5">AAA-like domain-containing protein</fullName>
    </submittedName>
</protein>
<dbReference type="SUPFAM" id="SSF50969">
    <property type="entry name" value="YVTN repeat-like/Quinoprotein amine dehydrogenase"/>
    <property type="match status" value="1"/>
</dbReference>
<dbReference type="InterPro" id="IPR011047">
    <property type="entry name" value="Quinoprotein_ADH-like_sf"/>
</dbReference>
<dbReference type="PROSITE" id="PS50082">
    <property type="entry name" value="WD_REPEATS_2"/>
    <property type="match status" value="3"/>
</dbReference>
<dbReference type="InterPro" id="IPR020472">
    <property type="entry name" value="WD40_PAC1"/>
</dbReference>
<dbReference type="AlphaFoldDB" id="A0A931LTK5"/>
<dbReference type="Gene3D" id="2.130.10.10">
    <property type="entry name" value="YVTN repeat-like/Quinoprotein amine dehydrogenase"/>
    <property type="match status" value="4"/>
</dbReference>
<evidence type="ECO:0000313" key="5">
    <source>
        <dbReference type="EMBL" id="MBI1755934.1"/>
    </source>
</evidence>
<feature type="transmembrane region" description="Helical" evidence="4">
    <location>
        <begin position="389"/>
        <end position="408"/>
    </location>
</feature>
<dbReference type="SMART" id="SM00320">
    <property type="entry name" value="WD40"/>
    <property type="match status" value="6"/>
</dbReference>
<dbReference type="Proteomes" id="UP000727962">
    <property type="component" value="Unassembled WGS sequence"/>
</dbReference>
<proteinExistence type="predicted"/>
<dbReference type="Gene3D" id="3.40.50.300">
    <property type="entry name" value="P-loop containing nucleotide triphosphate hydrolases"/>
    <property type="match status" value="1"/>
</dbReference>
<dbReference type="InterPro" id="IPR011659">
    <property type="entry name" value="WD40"/>
</dbReference>
<name>A0A931LTK5_FIMGI</name>
<organism evidence="5 6">
    <name type="scientific">Fimbriimonas ginsengisoli</name>
    <dbReference type="NCBI Taxonomy" id="1005039"/>
    <lineage>
        <taxon>Bacteria</taxon>
        <taxon>Bacillati</taxon>
        <taxon>Armatimonadota</taxon>
        <taxon>Fimbriimonadia</taxon>
        <taxon>Fimbriimonadales</taxon>
        <taxon>Fimbriimonadaceae</taxon>
        <taxon>Fimbriimonas</taxon>
    </lineage>
</organism>
<dbReference type="InterPro" id="IPR015943">
    <property type="entry name" value="WD40/YVTN_repeat-like_dom_sf"/>
</dbReference>
<dbReference type="EMBL" id="JACOSL010000016">
    <property type="protein sequence ID" value="MBI1755934.1"/>
    <property type="molecule type" value="Genomic_DNA"/>
</dbReference>
<dbReference type="SUPFAM" id="SSF52540">
    <property type="entry name" value="P-loop containing nucleoside triphosphate hydrolases"/>
    <property type="match status" value="1"/>
</dbReference>
<dbReference type="InterPro" id="IPR001680">
    <property type="entry name" value="WD40_rpt"/>
</dbReference>
<reference evidence="5" key="1">
    <citation type="submission" date="2020-07" db="EMBL/GenBank/DDBJ databases">
        <title>Huge and variable diversity of episymbiotic CPR bacteria and DPANN archaea in groundwater ecosystems.</title>
        <authorList>
            <person name="He C.Y."/>
            <person name="Keren R."/>
            <person name="Whittaker M."/>
            <person name="Farag I.F."/>
            <person name="Doudna J."/>
            <person name="Cate J.H.D."/>
            <person name="Banfield J.F."/>
        </authorList>
    </citation>
    <scope>NUCLEOTIDE SEQUENCE</scope>
    <source>
        <strain evidence="5">NC_groundwater_17_Pr7_B-0.1um_64_12</strain>
    </source>
</reference>
<evidence type="ECO:0000256" key="3">
    <source>
        <dbReference type="PROSITE-ProRule" id="PRU00221"/>
    </source>
</evidence>
<gene>
    <name evidence="5" type="ORF">HYR64_02375</name>
</gene>
<dbReference type="InterPro" id="IPR027417">
    <property type="entry name" value="P-loop_NTPase"/>
</dbReference>
<evidence type="ECO:0000256" key="1">
    <source>
        <dbReference type="ARBA" id="ARBA00022574"/>
    </source>
</evidence>
<keyword evidence="1 3" id="KW-0853">WD repeat</keyword>
<evidence type="ECO:0000313" key="6">
    <source>
        <dbReference type="Proteomes" id="UP000727962"/>
    </source>
</evidence>
<dbReference type="InterPro" id="IPR019775">
    <property type="entry name" value="WD40_repeat_CS"/>
</dbReference>
<dbReference type="CDD" id="cd00200">
    <property type="entry name" value="WD40"/>
    <property type="match status" value="1"/>
</dbReference>
<dbReference type="Pfam" id="PF07676">
    <property type="entry name" value="PD40"/>
    <property type="match status" value="1"/>
</dbReference>
<dbReference type="Pfam" id="PF00400">
    <property type="entry name" value="WD40"/>
    <property type="match status" value="4"/>
</dbReference>
<dbReference type="Pfam" id="PF14516">
    <property type="entry name" value="AAA_35"/>
    <property type="match status" value="1"/>
</dbReference>